<dbReference type="CDD" id="cd10322">
    <property type="entry name" value="SLC5sbd"/>
    <property type="match status" value="1"/>
</dbReference>
<dbReference type="GO" id="GO:0022857">
    <property type="term" value="F:transmembrane transporter activity"/>
    <property type="evidence" value="ECO:0007669"/>
    <property type="project" value="InterPro"/>
</dbReference>
<keyword evidence="6 9" id="KW-0472">Membrane</keyword>
<dbReference type="Pfam" id="PF00474">
    <property type="entry name" value="SSF"/>
    <property type="match status" value="1"/>
</dbReference>
<evidence type="ECO:0000256" key="1">
    <source>
        <dbReference type="ARBA" id="ARBA00004141"/>
    </source>
</evidence>
<keyword evidence="4 9" id="KW-0812">Transmembrane</keyword>
<comment type="subcellular location">
    <subcellularLocation>
        <location evidence="1">Membrane</location>
        <topology evidence="1">Multi-pass membrane protein</topology>
    </subcellularLocation>
</comment>
<feature type="transmembrane region" description="Helical" evidence="9">
    <location>
        <begin position="441"/>
        <end position="461"/>
    </location>
</feature>
<feature type="transmembrane region" description="Helical" evidence="9">
    <location>
        <begin position="338"/>
        <end position="366"/>
    </location>
</feature>
<feature type="compositionally biased region" description="Low complexity" evidence="8">
    <location>
        <begin position="523"/>
        <end position="532"/>
    </location>
</feature>
<gene>
    <name evidence="10" type="ORF">J4573_48565</name>
</gene>
<evidence type="ECO:0000256" key="5">
    <source>
        <dbReference type="ARBA" id="ARBA00022989"/>
    </source>
</evidence>
<feature type="transmembrane region" description="Helical" evidence="9">
    <location>
        <begin position="166"/>
        <end position="183"/>
    </location>
</feature>
<dbReference type="NCBIfam" id="NF046076">
    <property type="entry name" value="monocarbox_MctP"/>
    <property type="match status" value="1"/>
</dbReference>
<feature type="transmembrane region" description="Helical" evidence="9">
    <location>
        <begin position="127"/>
        <end position="154"/>
    </location>
</feature>
<organism evidence="10 11">
    <name type="scientific">Actinomadura barringtoniae</name>
    <dbReference type="NCBI Taxonomy" id="1427535"/>
    <lineage>
        <taxon>Bacteria</taxon>
        <taxon>Bacillati</taxon>
        <taxon>Actinomycetota</taxon>
        <taxon>Actinomycetes</taxon>
        <taxon>Streptosporangiales</taxon>
        <taxon>Thermomonosporaceae</taxon>
        <taxon>Actinomadura</taxon>
    </lineage>
</organism>
<evidence type="ECO:0000256" key="3">
    <source>
        <dbReference type="ARBA" id="ARBA00022448"/>
    </source>
</evidence>
<feature type="transmembrane region" description="Helical" evidence="9">
    <location>
        <begin position="412"/>
        <end position="434"/>
    </location>
</feature>
<evidence type="ECO:0000256" key="4">
    <source>
        <dbReference type="ARBA" id="ARBA00022692"/>
    </source>
</evidence>
<evidence type="ECO:0000256" key="8">
    <source>
        <dbReference type="SAM" id="MobiDB-lite"/>
    </source>
</evidence>
<evidence type="ECO:0000256" key="7">
    <source>
        <dbReference type="RuleBase" id="RU362091"/>
    </source>
</evidence>
<dbReference type="InterPro" id="IPR050277">
    <property type="entry name" value="Sodium:Solute_Symporter"/>
</dbReference>
<dbReference type="EMBL" id="JAGEOJ010000031">
    <property type="protein sequence ID" value="MBO2455015.1"/>
    <property type="molecule type" value="Genomic_DNA"/>
</dbReference>
<sequence length="548" mass="57874">MKDVNGVELGIFIFFFAVVTVIGFAAARWRRGQTIMHLDEWGLGGRSFGTFVTWFLLGGDLYSAYTFVAVPAAVFAGGAMGFWSVPYGAIAYPIVFLIGPRLWSVANRHGYVTAADFVRGRFGSRSLGLAIALTGILAMMPYIALQLVGIQAVLTVMGITGSGIKADLPLFIAFALLAAYTYTSGLRAPALIAFVKDVLIYLVILVAIFYIPTKLGGWDGIFDKAGAALAKPNPATGKPAGSLITGDMTRWAYGTLALGSSLALFIYPHTVTGALASGRRSVIKRNAALLPAYSLLLGLLALLGYMALANPGVVADVKAAKNPQLAVPLLFDHMFPSWFAGIAFAAIGIGALVPAAIMSIAASNLFTRNVYTAFLRPDASPEEETRVSKLVSLLVKVGALIFVLGFDKSLAINLQLLGGIWIVQTFPAIAIGLFTRWFHRWALLAGWAVGMAYGTVTAYNTSSPTQKHFGAPLADIPGLGHTGYIALTAFVFNIAVVVVLTFALRVLNVPDGKDETSPDDYTADAADAADAGDAGDRPGKITTVGESS</sequence>
<comment type="similarity">
    <text evidence="2 7">Belongs to the sodium:solute symporter (SSF) (TC 2.A.21) family.</text>
</comment>
<dbReference type="PROSITE" id="PS50283">
    <property type="entry name" value="NA_SOLUT_SYMP_3"/>
    <property type="match status" value="1"/>
</dbReference>
<accession>A0A939PMH4</accession>
<feature type="transmembrane region" description="Helical" evidence="9">
    <location>
        <begin position="74"/>
        <end position="98"/>
    </location>
</feature>
<feature type="transmembrane region" description="Helical" evidence="9">
    <location>
        <begin position="48"/>
        <end position="68"/>
    </location>
</feature>
<dbReference type="InterPro" id="IPR038377">
    <property type="entry name" value="Na/Glc_symporter_sf"/>
</dbReference>
<proteinExistence type="inferred from homology"/>
<dbReference type="Gene3D" id="1.20.1730.10">
    <property type="entry name" value="Sodium/glucose cotransporter"/>
    <property type="match status" value="1"/>
</dbReference>
<keyword evidence="3" id="KW-0813">Transport</keyword>
<evidence type="ECO:0000313" key="10">
    <source>
        <dbReference type="EMBL" id="MBO2455015.1"/>
    </source>
</evidence>
<dbReference type="GO" id="GO:0005886">
    <property type="term" value="C:plasma membrane"/>
    <property type="evidence" value="ECO:0007669"/>
    <property type="project" value="TreeGrafter"/>
</dbReference>
<name>A0A939PMH4_9ACTN</name>
<evidence type="ECO:0000256" key="2">
    <source>
        <dbReference type="ARBA" id="ARBA00006434"/>
    </source>
</evidence>
<comment type="caution">
    <text evidence="10">The sequence shown here is derived from an EMBL/GenBank/DDBJ whole genome shotgun (WGS) entry which is preliminary data.</text>
</comment>
<dbReference type="PANTHER" id="PTHR48086:SF8">
    <property type="entry name" value="MONOCARBOXYLIC ACID PERMEASE"/>
    <property type="match status" value="1"/>
</dbReference>
<evidence type="ECO:0000256" key="6">
    <source>
        <dbReference type="ARBA" id="ARBA00023136"/>
    </source>
</evidence>
<feature type="transmembrane region" description="Helical" evidence="9">
    <location>
        <begin position="190"/>
        <end position="211"/>
    </location>
</feature>
<dbReference type="PANTHER" id="PTHR48086">
    <property type="entry name" value="SODIUM/PROLINE SYMPORTER-RELATED"/>
    <property type="match status" value="1"/>
</dbReference>
<feature type="transmembrane region" description="Helical" evidence="9">
    <location>
        <begin position="387"/>
        <end position="406"/>
    </location>
</feature>
<feature type="transmembrane region" description="Helical" evidence="9">
    <location>
        <begin position="481"/>
        <end position="504"/>
    </location>
</feature>
<dbReference type="Proteomes" id="UP000669179">
    <property type="component" value="Unassembled WGS sequence"/>
</dbReference>
<keyword evidence="11" id="KW-1185">Reference proteome</keyword>
<feature type="transmembrane region" description="Helical" evidence="9">
    <location>
        <begin position="6"/>
        <end position="27"/>
    </location>
</feature>
<evidence type="ECO:0000313" key="11">
    <source>
        <dbReference type="Proteomes" id="UP000669179"/>
    </source>
</evidence>
<dbReference type="RefSeq" id="WP_208263245.1">
    <property type="nucleotide sequence ID" value="NZ_JAGEOJ010000031.1"/>
</dbReference>
<dbReference type="AlphaFoldDB" id="A0A939PMH4"/>
<feature type="transmembrane region" description="Helical" evidence="9">
    <location>
        <begin position="288"/>
        <end position="308"/>
    </location>
</feature>
<reference evidence="10" key="1">
    <citation type="submission" date="2021-03" db="EMBL/GenBank/DDBJ databases">
        <authorList>
            <person name="Kanchanasin P."/>
            <person name="Saeng-In P."/>
            <person name="Phongsopitanun W."/>
            <person name="Yuki M."/>
            <person name="Kudo T."/>
            <person name="Ohkuma M."/>
            <person name="Tanasupawat S."/>
        </authorList>
    </citation>
    <scope>NUCLEOTIDE SEQUENCE</scope>
    <source>
        <strain evidence="10">GKU 128</strain>
    </source>
</reference>
<keyword evidence="5 9" id="KW-1133">Transmembrane helix</keyword>
<feature type="region of interest" description="Disordered" evidence="8">
    <location>
        <begin position="512"/>
        <end position="548"/>
    </location>
</feature>
<evidence type="ECO:0000256" key="9">
    <source>
        <dbReference type="SAM" id="Phobius"/>
    </source>
</evidence>
<feature type="transmembrane region" description="Helical" evidence="9">
    <location>
        <begin position="251"/>
        <end position="276"/>
    </location>
</feature>
<protein>
    <submittedName>
        <fullName evidence="10">Sodium:solute symporter</fullName>
    </submittedName>
</protein>
<dbReference type="InterPro" id="IPR001734">
    <property type="entry name" value="Na/solute_symporter"/>
</dbReference>